<accession>A0A1I7Z4Y1</accession>
<dbReference type="AlphaFoldDB" id="A0A1I7Z4Y1"/>
<dbReference type="WBParaSite" id="L893_g2289.t1">
    <property type="protein sequence ID" value="L893_g2289.t1"/>
    <property type="gene ID" value="L893_g2289"/>
</dbReference>
<name>A0A1I7Z4Y1_9BILA</name>
<evidence type="ECO:0000313" key="2">
    <source>
        <dbReference type="WBParaSite" id="L893_g2289.t1"/>
    </source>
</evidence>
<organism evidence="1 2">
    <name type="scientific">Steinernema glaseri</name>
    <dbReference type="NCBI Taxonomy" id="37863"/>
    <lineage>
        <taxon>Eukaryota</taxon>
        <taxon>Metazoa</taxon>
        <taxon>Ecdysozoa</taxon>
        <taxon>Nematoda</taxon>
        <taxon>Chromadorea</taxon>
        <taxon>Rhabditida</taxon>
        <taxon>Tylenchina</taxon>
        <taxon>Panagrolaimomorpha</taxon>
        <taxon>Strongyloidoidea</taxon>
        <taxon>Steinernematidae</taxon>
        <taxon>Steinernema</taxon>
    </lineage>
</organism>
<dbReference type="Proteomes" id="UP000095287">
    <property type="component" value="Unplaced"/>
</dbReference>
<keyword evidence="1" id="KW-1185">Reference proteome</keyword>
<evidence type="ECO:0000313" key="1">
    <source>
        <dbReference type="Proteomes" id="UP000095287"/>
    </source>
</evidence>
<sequence>MPSRPWLPPGVSPDIAISMFPYLVHPDPSDETSLDAFSLEVQLSSPPSTPTSVVAPAYPKTHRSRKSEYYRKLRSGRKQRKVERRISLASSKTLEETLSALTRFTGSARELPAFLSSQSHGDLSALGTSRYRLRRRRFRSTVFLMTRGLWTGPPDPFHMFSKFPACAPLLQAL</sequence>
<proteinExistence type="predicted"/>
<reference evidence="2" key="1">
    <citation type="submission" date="2016-11" db="UniProtKB">
        <authorList>
            <consortium name="WormBaseParasite"/>
        </authorList>
    </citation>
    <scope>IDENTIFICATION</scope>
</reference>
<protein>
    <submittedName>
        <fullName evidence="2">Uncharacterized protein</fullName>
    </submittedName>
</protein>